<keyword evidence="2" id="KW-0229">DNA integration</keyword>
<dbReference type="GO" id="GO:0006310">
    <property type="term" value="P:DNA recombination"/>
    <property type="evidence" value="ECO:0007669"/>
    <property type="project" value="UniProtKB-KW"/>
</dbReference>
<protein>
    <submittedName>
        <fullName evidence="7">Phage integrase family protein</fullName>
    </submittedName>
</protein>
<dbReference type="PANTHER" id="PTHR30629:SF2">
    <property type="entry name" value="PROPHAGE INTEGRASE INTS-RELATED"/>
    <property type="match status" value="1"/>
</dbReference>
<keyword evidence="5" id="KW-0175">Coiled coil</keyword>
<dbReference type="AlphaFoldDB" id="A0A081R6Q4"/>
<dbReference type="GO" id="GO:0015074">
    <property type="term" value="P:DNA integration"/>
    <property type="evidence" value="ECO:0007669"/>
    <property type="project" value="UniProtKB-KW"/>
</dbReference>
<dbReference type="InterPro" id="IPR028259">
    <property type="entry name" value="AP2-like_int_N"/>
</dbReference>
<dbReference type="PANTHER" id="PTHR30629">
    <property type="entry name" value="PROPHAGE INTEGRASE"/>
    <property type="match status" value="1"/>
</dbReference>
<sequence>MEIKAYKKKNGETAYGFTVYLGKKNGKSQYARKKGFETKAKARAALLQLQSDIDNAEKIRKNITVREIAEKWLEEYRETVQESTYLKTTRNFQNHIYPVLGDRKIASITPLQMQEQVNEWSRKLVYGRKLKGLMNNIFKYAIRHEYLDTNPVDSVVTTIRKKSDEKSDFYNKDELQTFLKLVAQTDDLEKIVLFRLLAFTGARKGEILALEWDDWTDNTLNINKAITRGFEGEKIGRTKTVSSKRLISLDDKTKSILQEWREHNPDTRYIFETESGKPMPASLPRKWLLSILRGSDLRPIKIHGFRHTHASLCFDAGMTLKQVQHRLGHSDLKTTMNVYTHITKQAKDDIGERFANYIDF</sequence>
<evidence type="ECO:0000313" key="7">
    <source>
        <dbReference type="EMBL" id="KEQ50877.1"/>
    </source>
</evidence>
<evidence type="ECO:0000256" key="2">
    <source>
        <dbReference type="ARBA" id="ARBA00022908"/>
    </source>
</evidence>
<keyword evidence="3" id="KW-0238">DNA-binding</keyword>
<dbReference type="Gene3D" id="1.10.443.10">
    <property type="entry name" value="Intergrase catalytic core"/>
    <property type="match status" value="1"/>
</dbReference>
<dbReference type="Pfam" id="PF14657">
    <property type="entry name" value="Arm-DNA-bind_4"/>
    <property type="match status" value="1"/>
</dbReference>
<dbReference type="InterPro" id="IPR004107">
    <property type="entry name" value="Integrase_SAM-like_N"/>
</dbReference>
<evidence type="ECO:0000256" key="1">
    <source>
        <dbReference type="ARBA" id="ARBA00008857"/>
    </source>
</evidence>
<comment type="caution">
    <text evidence="7">The sequence shown here is derived from an EMBL/GenBank/DDBJ whole genome shotgun (WGS) entry which is preliminary data.</text>
</comment>
<feature type="domain" description="Tyr recombinase" evidence="6">
    <location>
        <begin position="165"/>
        <end position="352"/>
    </location>
</feature>
<keyword evidence="4" id="KW-0233">DNA recombination</keyword>
<name>A0A081R6Q4_STROR</name>
<dbReference type="InterPro" id="IPR002104">
    <property type="entry name" value="Integrase_catalytic"/>
</dbReference>
<dbReference type="RefSeq" id="WP_042902488.1">
    <property type="nucleotide sequence ID" value="NZ_JPGB01000004.1"/>
</dbReference>
<evidence type="ECO:0000313" key="8">
    <source>
        <dbReference type="Proteomes" id="UP000028098"/>
    </source>
</evidence>
<proteinExistence type="inferred from homology"/>
<dbReference type="Pfam" id="PF00589">
    <property type="entry name" value="Phage_integrase"/>
    <property type="match status" value="1"/>
</dbReference>
<dbReference type="Gene3D" id="1.10.150.130">
    <property type="match status" value="1"/>
</dbReference>
<organism evidence="7 8">
    <name type="scientific">Streptococcus oralis</name>
    <dbReference type="NCBI Taxonomy" id="1303"/>
    <lineage>
        <taxon>Bacteria</taxon>
        <taxon>Bacillati</taxon>
        <taxon>Bacillota</taxon>
        <taxon>Bacilli</taxon>
        <taxon>Lactobacillales</taxon>
        <taxon>Streptococcaceae</taxon>
        <taxon>Streptococcus</taxon>
    </lineage>
</organism>
<dbReference type="InterPro" id="IPR050808">
    <property type="entry name" value="Phage_Integrase"/>
</dbReference>
<dbReference type="InterPro" id="IPR010998">
    <property type="entry name" value="Integrase_recombinase_N"/>
</dbReference>
<dbReference type="Pfam" id="PF14659">
    <property type="entry name" value="Phage_int_SAM_3"/>
    <property type="match status" value="1"/>
</dbReference>
<gene>
    <name evidence="7" type="ORF">SK143_0938</name>
</gene>
<dbReference type="GO" id="GO:0003677">
    <property type="term" value="F:DNA binding"/>
    <property type="evidence" value="ECO:0007669"/>
    <property type="project" value="UniProtKB-KW"/>
</dbReference>
<feature type="coiled-coil region" evidence="5">
    <location>
        <begin position="39"/>
        <end position="66"/>
    </location>
</feature>
<evidence type="ECO:0000259" key="6">
    <source>
        <dbReference type="PROSITE" id="PS51898"/>
    </source>
</evidence>
<evidence type="ECO:0000256" key="3">
    <source>
        <dbReference type="ARBA" id="ARBA00023125"/>
    </source>
</evidence>
<dbReference type="PROSITE" id="PS51898">
    <property type="entry name" value="TYR_RECOMBINASE"/>
    <property type="match status" value="1"/>
</dbReference>
<comment type="similarity">
    <text evidence="1">Belongs to the 'phage' integrase family.</text>
</comment>
<evidence type="ECO:0000256" key="5">
    <source>
        <dbReference type="SAM" id="Coils"/>
    </source>
</evidence>
<dbReference type="InterPro" id="IPR011010">
    <property type="entry name" value="DNA_brk_join_enz"/>
</dbReference>
<accession>A0A081R6Q4</accession>
<reference evidence="7 8" key="1">
    <citation type="submission" date="2014-05" db="EMBL/GenBank/DDBJ databases">
        <authorList>
            <person name="Daugherty S.C."/>
            <person name="Tallon L.J."/>
            <person name="Sadzewicz L."/>
            <person name="Kilian M."/>
            <person name="Tettelin H."/>
        </authorList>
    </citation>
    <scope>NUCLEOTIDE SEQUENCE [LARGE SCALE GENOMIC DNA]</scope>
    <source>
        <strain evidence="7 8">SK143</strain>
    </source>
</reference>
<dbReference type="InterPro" id="IPR013762">
    <property type="entry name" value="Integrase-like_cat_sf"/>
</dbReference>
<dbReference type="Proteomes" id="UP000028098">
    <property type="component" value="Unassembled WGS sequence"/>
</dbReference>
<dbReference type="CDD" id="cd01189">
    <property type="entry name" value="INT_ICEBs1_C_like"/>
    <property type="match status" value="1"/>
</dbReference>
<dbReference type="EMBL" id="JPGB01000004">
    <property type="protein sequence ID" value="KEQ50877.1"/>
    <property type="molecule type" value="Genomic_DNA"/>
</dbReference>
<evidence type="ECO:0000256" key="4">
    <source>
        <dbReference type="ARBA" id="ARBA00023172"/>
    </source>
</evidence>
<dbReference type="SUPFAM" id="SSF56349">
    <property type="entry name" value="DNA breaking-rejoining enzymes"/>
    <property type="match status" value="1"/>
</dbReference>
<dbReference type="PATRIC" id="fig|1303.44.peg.888"/>